<dbReference type="InterPro" id="IPR007709">
    <property type="entry name" value="N-FG_amidohydro"/>
</dbReference>
<keyword evidence="2" id="KW-1185">Reference proteome</keyword>
<dbReference type="Pfam" id="PF05013">
    <property type="entry name" value="FGase"/>
    <property type="match status" value="1"/>
</dbReference>
<dbReference type="EMBL" id="FXUG01000019">
    <property type="protein sequence ID" value="SMP75301.1"/>
    <property type="molecule type" value="Genomic_DNA"/>
</dbReference>
<evidence type="ECO:0000313" key="2">
    <source>
        <dbReference type="Proteomes" id="UP001158067"/>
    </source>
</evidence>
<dbReference type="Gene3D" id="3.40.630.40">
    <property type="entry name" value="Zn-dependent exopeptidases"/>
    <property type="match status" value="1"/>
</dbReference>
<name>A0ABY1QMV7_9BACT</name>
<dbReference type="Proteomes" id="UP001158067">
    <property type="component" value="Unassembled WGS sequence"/>
</dbReference>
<dbReference type="SUPFAM" id="SSF53187">
    <property type="entry name" value="Zn-dependent exopeptidases"/>
    <property type="match status" value="1"/>
</dbReference>
<organism evidence="1 2">
    <name type="scientific">Neorhodopirellula lusitana</name>
    <dbReference type="NCBI Taxonomy" id="445327"/>
    <lineage>
        <taxon>Bacteria</taxon>
        <taxon>Pseudomonadati</taxon>
        <taxon>Planctomycetota</taxon>
        <taxon>Planctomycetia</taxon>
        <taxon>Pirellulales</taxon>
        <taxon>Pirellulaceae</taxon>
        <taxon>Neorhodopirellula</taxon>
    </lineage>
</organism>
<accession>A0ABY1QMV7</accession>
<comment type="caution">
    <text evidence="1">The sequence shown here is derived from an EMBL/GenBank/DDBJ whole genome shotgun (WGS) entry which is preliminary data.</text>
</comment>
<proteinExistence type="predicted"/>
<reference evidence="1 2" key="1">
    <citation type="submission" date="2017-05" db="EMBL/GenBank/DDBJ databases">
        <authorList>
            <person name="Varghese N."/>
            <person name="Submissions S."/>
        </authorList>
    </citation>
    <scope>NUCLEOTIDE SEQUENCE [LARGE SCALE GENOMIC DNA]</scope>
    <source>
        <strain evidence="1 2">DSM 25457</strain>
    </source>
</reference>
<sequence length="276" mass="30732">MSLLVTCDGGGWKTPVRLKGRLNDRLPEVGVLRLPEPGLDSAVSIPIGASSIQNVADDPALHVALPQCGGRRCDRAANLAARKIALHSGADLIVNEYRADLVNVGRSLHHRSLFPAPVRELPEATRKAIVEEIYTPYRNRVRQRIERLLCSWSYVVHLSIRTFEAKSANGQWRRGDLGLQYDSSRPDEVDWCLDAIDELYDAVPNLKVRRNHPHRGTNDSLTKSMRSEFSPEVYLGIEIDLNRAWAARPVGRRDLVLDLIGQAIGGLKAEPIRMAA</sequence>
<evidence type="ECO:0000313" key="1">
    <source>
        <dbReference type="EMBL" id="SMP75301.1"/>
    </source>
</evidence>
<dbReference type="RefSeq" id="WP_283435023.1">
    <property type="nucleotide sequence ID" value="NZ_FXUG01000019.1"/>
</dbReference>
<protein>
    <submittedName>
        <fullName evidence="1">N-formylglutamate amidohydrolase</fullName>
    </submittedName>
</protein>
<gene>
    <name evidence="1" type="ORF">SAMN06265222_1198</name>
</gene>